<evidence type="ECO:0000256" key="5">
    <source>
        <dbReference type="ARBA" id="ARBA00022598"/>
    </source>
</evidence>
<dbReference type="InterPro" id="IPR002312">
    <property type="entry name" value="Asp/Asn-tRNA-synth_IIb"/>
</dbReference>
<gene>
    <name evidence="14" type="ORF">BSAL_14095</name>
</gene>
<dbReference type="SUPFAM" id="SSF50249">
    <property type="entry name" value="Nucleic acid-binding proteins"/>
    <property type="match status" value="1"/>
</dbReference>
<comment type="subcellular location">
    <subcellularLocation>
        <location evidence="1">Cytoplasm</location>
    </subcellularLocation>
</comment>
<evidence type="ECO:0000256" key="9">
    <source>
        <dbReference type="ARBA" id="ARBA00023146"/>
    </source>
</evidence>
<feature type="compositionally biased region" description="Low complexity" evidence="12">
    <location>
        <begin position="132"/>
        <end position="149"/>
    </location>
</feature>
<evidence type="ECO:0000313" key="14">
    <source>
        <dbReference type="EMBL" id="CUG88191.1"/>
    </source>
</evidence>
<keyword evidence="15" id="KW-1185">Reference proteome</keyword>
<dbReference type="GO" id="GO:0005524">
    <property type="term" value="F:ATP binding"/>
    <property type="evidence" value="ECO:0007669"/>
    <property type="project" value="UniProtKB-KW"/>
</dbReference>
<evidence type="ECO:0000256" key="11">
    <source>
        <dbReference type="ARBA" id="ARBA00047844"/>
    </source>
</evidence>
<dbReference type="InterPro" id="IPR042558">
    <property type="entry name" value="Gln-tRNA-synth_Ib_RNA-bd_N_1"/>
</dbReference>
<dbReference type="InterPro" id="IPR006195">
    <property type="entry name" value="aa-tRNA-synth_II"/>
</dbReference>
<feature type="region of interest" description="Disordered" evidence="12">
    <location>
        <begin position="132"/>
        <end position="172"/>
    </location>
</feature>
<dbReference type="OMA" id="TEPFHRE"/>
<dbReference type="Pfam" id="PF00152">
    <property type="entry name" value="tRNA-synt_2"/>
    <property type="match status" value="1"/>
</dbReference>
<dbReference type="OrthoDB" id="1931232at2759"/>
<reference evidence="15" key="1">
    <citation type="submission" date="2015-09" db="EMBL/GenBank/DDBJ databases">
        <authorList>
            <consortium name="Pathogen Informatics"/>
        </authorList>
    </citation>
    <scope>NUCLEOTIDE SEQUENCE [LARGE SCALE GENOMIC DNA]</scope>
    <source>
        <strain evidence="15">Lake Konstanz</strain>
    </source>
</reference>
<dbReference type="NCBIfam" id="TIGR00457">
    <property type="entry name" value="asnS"/>
    <property type="match status" value="1"/>
</dbReference>
<dbReference type="GO" id="GO:0005737">
    <property type="term" value="C:cytoplasm"/>
    <property type="evidence" value="ECO:0007669"/>
    <property type="project" value="UniProtKB-SubCell"/>
</dbReference>
<dbReference type="PROSITE" id="PS50862">
    <property type="entry name" value="AA_TRNA_LIGASE_II"/>
    <property type="match status" value="1"/>
</dbReference>
<dbReference type="GO" id="GO:0004816">
    <property type="term" value="F:asparagine-tRNA ligase activity"/>
    <property type="evidence" value="ECO:0007669"/>
    <property type="project" value="UniProtKB-EC"/>
</dbReference>
<dbReference type="InterPro" id="IPR007639">
    <property type="entry name" value="Gln-tRNA-synth_Ib_RNA-bd_N"/>
</dbReference>
<dbReference type="PANTHER" id="PTHR22594:SF16">
    <property type="entry name" value="ASPARAGINE--TRNA LIGASE, CYTOPLASMIC"/>
    <property type="match status" value="1"/>
</dbReference>
<feature type="domain" description="Aminoacyl-transfer RNA synthetases class-II family profile" evidence="13">
    <location>
        <begin position="539"/>
        <end position="839"/>
    </location>
</feature>
<accession>A0A0S4JDH2</accession>
<dbReference type="GO" id="GO:0003676">
    <property type="term" value="F:nucleic acid binding"/>
    <property type="evidence" value="ECO:0007669"/>
    <property type="project" value="InterPro"/>
</dbReference>
<protein>
    <recommendedName>
        <fullName evidence="3">asparagine--tRNA ligase</fullName>
        <ecNumber evidence="3">6.1.1.22</ecNumber>
    </recommendedName>
    <alternativeName>
        <fullName evidence="10">Asparaginyl-tRNA synthetase</fullName>
    </alternativeName>
</protein>
<comment type="catalytic activity">
    <reaction evidence="11">
        <text>tRNA(Asn) + L-asparagine + ATP = L-asparaginyl-tRNA(Asn) + AMP + diphosphate + H(+)</text>
        <dbReference type="Rhea" id="RHEA:11180"/>
        <dbReference type="Rhea" id="RHEA-COMP:9659"/>
        <dbReference type="Rhea" id="RHEA-COMP:9674"/>
        <dbReference type="ChEBI" id="CHEBI:15378"/>
        <dbReference type="ChEBI" id="CHEBI:30616"/>
        <dbReference type="ChEBI" id="CHEBI:33019"/>
        <dbReference type="ChEBI" id="CHEBI:58048"/>
        <dbReference type="ChEBI" id="CHEBI:78442"/>
        <dbReference type="ChEBI" id="CHEBI:78515"/>
        <dbReference type="ChEBI" id="CHEBI:456215"/>
        <dbReference type="EC" id="6.1.1.22"/>
    </reaction>
</comment>
<dbReference type="SUPFAM" id="SSF55681">
    <property type="entry name" value="Class II aaRS and biotin synthetases"/>
    <property type="match status" value="1"/>
</dbReference>
<sequence>MRRSLLKKRRKTFCGQLRSTLRRIFVPPNDVHCQKRGSLEYTQMRRLLRSQQSAGSGSGGVVCCWCDVGRGRSARGIMTRKNCSNNNDNNNIGSIRASFMQTPSPSFVTTLTCPLRAFRFSRIHFSSSYSSCSTTPTIHNETTTTTTTTQAKETNDSALSSTANSKQSILTNPRLHKKMSTITPEEAIVQLKEIVGLDDKNAKDLSTKLDRVTDVLAFFSSNGANAETPRDQKVMLYAVWTKVKSTAHRDVVANAVLAGKYGSTQQVDAAIKFVSAYKDPNAAVDGAALDAESGVGVVVTEAEIQSLVAAELAKTDAIALRATWKKNPGQLLGQMKKVAGLRWADFTVVKTVLDAEVPKIVSALPEEEEVVVEKPKAAAAPKAEKKIDTVKINADFRLVSKGLPRTMLRDIANVAAGTEVFITGWAHRVRHQSRIAFVVVRDGTGFVQVVFPGAIEAFHRETSLAIRAIVRSEPKAAVELQPAVELHVEEYSIIGNSDGDIENIITEDSSQDKKLDQRHLVIRGTNASSVLKTRHELLRAFREHFWGRDMIEVTPPTLVQTQCEGGSTLFDLMYYGEKAYLTQSSQLYLETCLTSMGDVYCILPSYRAEKSKTRRHLSEFTHVEAEYPNITFEDLLDRIENMIIDVVSIVVRRCGDLIAFVNPQQLKEGCDPKEPSSWKFMPKKPFRRLKYSDAIKFCNEHNILNPETGAAFQFGEDISDQPERAMVALIGECVLMTHFPAEMKSFYMSRDPADKTLTESVDVLMPGVGEIVGGSMRMWNYEELMGAYKKENLDPSTYYWYTEQRKYGSVPHGGFGLGLERLIVWLMNQDSVKDACLFPRYMGRCTP</sequence>
<evidence type="ECO:0000256" key="4">
    <source>
        <dbReference type="ARBA" id="ARBA00022490"/>
    </source>
</evidence>
<dbReference type="InterPro" id="IPR042559">
    <property type="entry name" value="Gln-tRNA-synth_Ib_RNA-bd_N_2"/>
</dbReference>
<evidence type="ECO:0000256" key="12">
    <source>
        <dbReference type="SAM" id="MobiDB-lite"/>
    </source>
</evidence>
<dbReference type="Gene3D" id="3.30.930.10">
    <property type="entry name" value="Bira Bifunctional Protein, Domain 2"/>
    <property type="match status" value="1"/>
</dbReference>
<dbReference type="FunFam" id="1.10.8.1290:FF:000002">
    <property type="entry name" value="Glutamine--tRNA ligase cytoplasmic"/>
    <property type="match status" value="1"/>
</dbReference>
<organism evidence="14 15">
    <name type="scientific">Bodo saltans</name>
    <name type="common">Flagellated protozoan</name>
    <dbReference type="NCBI Taxonomy" id="75058"/>
    <lineage>
        <taxon>Eukaryota</taxon>
        <taxon>Discoba</taxon>
        <taxon>Euglenozoa</taxon>
        <taxon>Kinetoplastea</taxon>
        <taxon>Metakinetoplastina</taxon>
        <taxon>Eubodonida</taxon>
        <taxon>Bodonidae</taxon>
        <taxon>Bodo</taxon>
    </lineage>
</organism>
<keyword evidence="4" id="KW-0963">Cytoplasm</keyword>
<dbReference type="GO" id="GO:0006421">
    <property type="term" value="P:asparaginyl-tRNA aminoacylation"/>
    <property type="evidence" value="ECO:0007669"/>
    <property type="project" value="InterPro"/>
</dbReference>
<dbReference type="Gene3D" id="2.40.50.140">
    <property type="entry name" value="Nucleic acid-binding proteins"/>
    <property type="match status" value="1"/>
</dbReference>
<keyword evidence="8" id="KW-0648">Protein biosynthesis</keyword>
<dbReference type="CDD" id="cd04323">
    <property type="entry name" value="AsnRS_cyto_like_N"/>
    <property type="match status" value="1"/>
</dbReference>
<dbReference type="InterPro" id="IPR004522">
    <property type="entry name" value="Asn-tRNA-ligase"/>
</dbReference>
<keyword evidence="5" id="KW-0436">Ligase</keyword>
<keyword evidence="9 14" id="KW-0030">Aminoacyl-tRNA synthetase</keyword>
<dbReference type="Gene3D" id="1.10.8.1290">
    <property type="entry name" value="Glutaminyl-tRNA synthetase, non-specific RNA binding region part 1, domain 1"/>
    <property type="match status" value="1"/>
</dbReference>
<dbReference type="InterPro" id="IPR012340">
    <property type="entry name" value="NA-bd_OB-fold"/>
</dbReference>
<dbReference type="VEuPathDB" id="TriTrypDB:BSAL_14095"/>
<dbReference type="FunFam" id="3.30.930.10:FF:000040">
    <property type="entry name" value="Asparagine--tRNA ligase, cytoplasmic"/>
    <property type="match status" value="1"/>
</dbReference>
<dbReference type="PRINTS" id="PR01042">
    <property type="entry name" value="TRNASYNTHASP"/>
</dbReference>
<dbReference type="InterPro" id="IPR004364">
    <property type="entry name" value="Aa-tRNA-synt_II"/>
</dbReference>
<dbReference type="Proteomes" id="UP000051952">
    <property type="component" value="Unassembled WGS sequence"/>
</dbReference>
<dbReference type="AlphaFoldDB" id="A0A0S4JDH2"/>
<name>A0A0S4JDH2_BODSA</name>
<evidence type="ECO:0000256" key="3">
    <source>
        <dbReference type="ARBA" id="ARBA00012816"/>
    </source>
</evidence>
<evidence type="ECO:0000256" key="7">
    <source>
        <dbReference type="ARBA" id="ARBA00022840"/>
    </source>
</evidence>
<proteinExistence type="inferred from homology"/>
<evidence type="ECO:0000256" key="10">
    <source>
        <dbReference type="ARBA" id="ARBA00029886"/>
    </source>
</evidence>
<evidence type="ECO:0000259" key="13">
    <source>
        <dbReference type="PROSITE" id="PS50862"/>
    </source>
</evidence>
<keyword evidence="6" id="KW-0547">Nucleotide-binding</keyword>
<evidence type="ECO:0000313" key="15">
    <source>
        <dbReference type="Proteomes" id="UP000051952"/>
    </source>
</evidence>
<evidence type="ECO:0000256" key="6">
    <source>
        <dbReference type="ARBA" id="ARBA00022741"/>
    </source>
</evidence>
<evidence type="ECO:0000256" key="8">
    <source>
        <dbReference type="ARBA" id="ARBA00022917"/>
    </source>
</evidence>
<keyword evidence="7" id="KW-0067">ATP-binding</keyword>
<dbReference type="PANTHER" id="PTHR22594">
    <property type="entry name" value="ASPARTYL/LYSYL-TRNA SYNTHETASE"/>
    <property type="match status" value="1"/>
</dbReference>
<dbReference type="Gene3D" id="1.10.10.2420">
    <property type="match status" value="1"/>
</dbReference>
<evidence type="ECO:0000256" key="2">
    <source>
        <dbReference type="ARBA" id="ARBA00008226"/>
    </source>
</evidence>
<dbReference type="EMBL" id="CYKH01001623">
    <property type="protein sequence ID" value="CUG88191.1"/>
    <property type="molecule type" value="Genomic_DNA"/>
</dbReference>
<evidence type="ECO:0000256" key="1">
    <source>
        <dbReference type="ARBA" id="ARBA00004496"/>
    </source>
</evidence>
<dbReference type="Pfam" id="PF01336">
    <property type="entry name" value="tRNA_anti-codon"/>
    <property type="match status" value="1"/>
</dbReference>
<dbReference type="Pfam" id="PF04558">
    <property type="entry name" value="tRNA_synt_1c_R1"/>
    <property type="match status" value="1"/>
</dbReference>
<dbReference type="InterPro" id="IPR004365">
    <property type="entry name" value="NA-bd_OB_tRNA"/>
</dbReference>
<dbReference type="CDD" id="cd00776">
    <property type="entry name" value="AsxRS_core"/>
    <property type="match status" value="1"/>
</dbReference>
<dbReference type="EC" id="6.1.1.22" evidence="3"/>
<comment type="similarity">
    <text evidence="2">Belongs to the class-II aminoacyl-tRNA synthetase family.</text>
</comment>
<dbReference type="InterPro" id="IPR045864">
    <property type="entry name" value="aa-tRNA-synth_II/BPL/LPL"/>
</dbReference>
<feature type="compositionally biased region" description="Polar residues" evidence="12">
    <location>
        <begin position="150"/>
        <end position="171"/>
    </location>
</feature>